<dbReference type="InterPro" id="IPR044712">
    <property type="entry name" value="SLC25A32-like"/>
</dbReference>
<evidence type="ECO:0000256" key="2">
    <source>
        <dbReference type="ARBA" id="ARBA00006375"/>
    </source>
</evidence>
<dbReference type="InterPro" id="IPR002067">
    <property type="entry name" value="MCP"/>
</dbReference>
<evidence type="ECO:0000256" key="3">
    <source>
        <dbReference type="ARBA" id="ARBA00022448"/>
    </source>
</evidence>
<protein>
    <submittedName>
        <fullName evidence="11">Mitochondrial carrier protein</fullName>
    </submittedName>
</protein>
<dbReference type="InterPro" id="IPR023395">
    <property type="entry name" value="MCP_dom_sf"/>
</dbReference>
<dbReference type="InterPro" id="IPR018108">
    <property type="entry name" value="MCP_transmembrane"/>
</dbReference>
<dbReference type="GO" id="GO:0015215">
    <property type="term" value="F:nucleotide transmembrane transporter activity"/>
    <property type="evidence" value="ECO:0007669"/>
    <property type="project" value="UniProtKB-ARBA"/>
</dbReference>
<dbReference type="SUPFAM" id="SSF103506">
    <property type="entry name" value="Mitochondrial carrier"/>
    <property type="match status" value="1"/>
</dbReference>
<proteinExistence type="inferred from homology"/>
<evidence type="ECO:0000256" key="7">
    <source>
        <dbReference type="ARBA" id="ARBA00023136"/>
    </source>
</evidence>
<feature type="repeat" description="Solcar" evidence="8">
    <location>
        <begin position="1"/>
        <end position="90"/>
    </location>
</feature>
<dbReference type="Gene3D" id="1.50.40.10">
    <property type="entry name" value="Mitochondrial carrier domain"/>
    <property type="match status" value="2"/>
</dbReference>
<dbReference type="Pfam" id="PF00153">
    <property type="entry name" value="Mito_carr"/>
    <property type="match status" value="3"/>
</dbReference>
<dbReference type="PROSITE" id="PS50920">
    <property type="entry name" value="SOLCAR"/>
    <property type="match status" value="3"/>
</dbReference>
<evidence type="ECO:0000256" key="1">
    <source>
        <dbReference type="ARBA" id="ARBA00004141"/>
    </source>
</evidence>
<comment type="similarity">
    <text evidence="2 9">Belongs to the mitochondrial carrier (TC 2.A.29) family.</text>
</comment>
<keyword evidence="5" id="KW-0677">Repeat</keyword>
<dbReference type="AlphaFoldDB" id="A0A915PL36"/>
<comment type="subcellular location">
    <subcellularLocation>
        <location evidence="1">Membrane</location>
        <topology evidence="1">Multi-pass membrane protein</topology>
    </subcellularLocation>
</comment>
<evidence type="ECO:0000256" key="5">
    <source>
        <dbReference type="ARBA" id="ARBA00022737"/>
    </source>
</evidence>
<organism evidence="10 11">
    <name type="scientific">Setaria digitata</name>
    <dbReference type="NCBI Taxonomy" id="48799"/>
    <lineage>
        <taxon>Eukaryota</taxon>
        <taxon>Metazoa</taxon>
        <taxon>Ecdysozoa</taxon>
        <taxon>Nematoda</taxon>
        <taxon>Chromadorea</taxon>
        <taxon>Rhabditida</taxon>
        <taxon>Spirurina</taxon>
        <taxon>Spiruromorpha</taxon>
        <taxon>Filarioidea</taxon>
        <taxon>Setariidae</taxon>
        <taxon>Setaria</taxon>
    </lineage>
</organism>
<evidence type="ECO:0000313" key="11">
    <source>
        <dbReference type="WBParaSite" id="sdigi.contig223.g6321.t1"/>
    </source>
</evidence>
<name>A0A915PL36_9BILA</name>
<feature type="repeat" description="Solcar" evidence="8">
    <location>
        <begin position="100"/>
        <end position="196"/>
    </location>
</feature>
<feature type="repeat" description="Solcar" evidence="8">
    <location>
        <begin position="209"/>
        <end position="293"/>
    </location>
</feature>
<keyword evidence="7 8" id="KW-0472">Membrane</keyword>
<sequence>MEKYEHLIGGFFGGVTSTIACHPLDLLRIRYSANDGNPQRPQYRNYWHATRSIVVVKGCKGLYQGLSPNLIGSAVSWGLYFQFYHIIKNICVEKSISIGAEPVDNVLLGMITGAGILLFTNPVWVAKTRLCLQYENERTKYSGFLHCLRTVARNEGVTALYRVHFFLPTRRGFTPGVIGTVHGAIQFMLYNRFKDDRLKRLGLPPNHILDTVDCLIYSGVSKIIATTITFPYQVLRTRLQDHHAKYSGLMDLVIKTYKMEGMYGFYKGLLMGNLRQLPNVVVTYVTYENVRPVKTVTGSSKYRTLSRYAE</sequence>
<dbReference type="PRINTS" id="PR00926">
    <property type="entry name" value="MITOCARRIER"/>
</dbReference>
<evidence type="ECO:0000313" key="10">
    <source>
        <dbReference type="Proteomes" id="UP000887581"/>
    </source>
</evidence>
<evidence type="ECO:0000256" key="9">
    <source>
        <dbReference type="RuleBase" id="RU000488"/>
    </source>
</evidence>
<dbReference type="GO" id="GO:0016020">
    <property type="term" value="C:membrane"/>
    <property type="evidence" value="ECO:0007669"/>
    <property type="project" value="UniProtKB-SubCell"/>
</dbReference>
<dbReference type="WBParaSite" id="sdigi.contig223.g6321.t1">
    <property type="protein sequence ID" value="sdigi.contig223.g6321.t1"/>
    <property type="gene ID" value="sdigi.contig223.g6321"/>
</dbReference>
<keyword evidence="3 9" id="KW-0813">Transport</keyword>
<dbReference type="PROSITE" id="PS51257">
    <property type="entry name" value="PROKAR_LIPOPROTEIN"/>
    <property type="match status" value="1"/>
</dbReference>
<evidence type="ECO:0000256" key="4">
    <source>
        <dbReference type="ARBA" id="ARBA00022692"/>
    </source>
</evidence>
<reference evidence="11" key="1">
    <citation type="submission" date="2022-11" db="UniProtKB">
        <authorList>
            <consortium name="WormBaseParasite"/>
        </authorList>
    </citation>
    <scope>IDENTIFICATION</scope>
</reference>
<accession>A0A915PL36</accession>
<evidence type="ECO:0000256" key="6">
    <source>
        <dbReference type="ARBA" id="ARBA00022989"/>
    </source>
</evidence>
<dbReference type="PANTHER" id="PTHR45683">
    <property type="entry name" value="MITOCHONDRIAL NICOTINAMIDE ADENINE DINUCLEOTIDE TRANSPORTER 1-RELATED-RELATED"/>
    <property type="match status" value="1"/>
</dbReference>
<evidence type="ECO:0000256" key="8">
    <source>
        <dbReference type="PROSITE-ProRule" id="PRU00282"/>
    </source>
</evidence>
<keyword evidence="6" id="KW-1133">Transmembrane helix</keyword>
<keyword evidence="4 8" id="KW-0812">Transmembrane</keyword>
<dbReference type="Proteomes" id="UP000887581">
    <property type="component" value="Unplaced"/>
</dbReference>
<keyword evidence="10" id="KW-1185">Reference proteome</keyword>